<dbReference type="GO" id="GO:0016747">
    <property type="term" value="F:acyltransferase activity, transferring groups other than amino-acyl groups"/>
    <property type="evidence" value="ECO:0007669"/>
    <property type="project" value="InterPro"/>
</dbReference>
<dbReference type="PROSITE" id="PS51186">
    <property type="entry name" value="GNAT"/>
    <property type="match status" value="1"/>
</dbReference>
<reference evidence="2" key="2">
    <citation type="submission" date="2020-09" db="EMBL/GenBank/DDBJ databases">
        <authorList>
            <person name="Sun Q."/>
            <person name="Zhou Y."/>
        </authorList>
    </citation>
    <scope>NUCLEOTIDE SEQUENCE</scope>
    <source>
        <strain evidence="2">CGMCC 1.12785</strain>
    </source>
</reference>
<dbReference type="InterPro" id="IPR000182">
    <property type="entry name" value="GNAT_dom"/>
</dbReference>
<dbReference type="CDD" id="cd04301">
    <property type="entry name" value="NAT_SF"/>
    <property type="match status" value="1"/>
</dbReference>
<dbReference type="InterPro" id="IPR016181">
    <property type="entry name" value="Acyl_CoA_acyltransferase"/>
</dbReference>
<proteinExistence type="predicted"/>
<accession>A0A8J2TXF8</accession>
<evidence type="ECO:0000313" key="2">
    <source>
        <dbReference type="EMBL" id="GGA11361.1"/>
    </source>
</evidence>
<dbReference type="Pfam" id="PF00583">
    <property type="entry name" value="Acetyltransf_1"/>
    <property type="match status" value="1"/>
</dbReference>
<reference evidence="2" key="1">
    <citation type="journal article" date="2014" name="Int. J. Syst. Evol. Microbiol.">
        <title>Complete genome sequence of Corynebacterium casei LMG S-19264T (=DSM 44701T), isolated from a smear-ripened cheese.</title>
        <authorList>
            <consortium name="US DOE Joint Genome Institute (JGI-PGF)"/>
            <person name="Walter F."/>
            <person name="Albersmeier A."/>
            <person name="Kalinowski J."/>
            <person name="Ruckert C."/>
        </authorList>
    </citation>
    <scope>NUCLEOTIDE SEQUENCE</scope>
    <source>
        <strain evidence="2">CGMCC 1.12785</strain>
    </source>
</reference>
<dbReference type="RefSeq" id="WP_188550088.1">
    <property type="nucleotide sequence ID" value="NZ_BMFY01000004.1"/>
</dbReference>
<name>A0A8J2TXF8_9MICO</name>
<dbReference type="Proteomes" id="UP000616114">
    <property type="component" value="Unassembled WGS sequence"/>
</dbReference>
<dbReference type="EMBL" id="BMFY01000004">
    <property type="protein sequence ID" value="GGA11361.1"/>
    <property type="molecule type" value="Genomic_DNA"/>
</dbReference>
<keyword evidence="3" id="KW-1185">Reference proteome</keyword>
<gene>
    <name evidence="2" type="ORF">GCM10011333_12780</name>
</gene>
<evidence type="ECO:0000259" key="1">
    <source>
        <dbReference type="PROSITE" id="PS51186"/>
    </source>
</evidence>
<feature type="domain" description="N-acetyltransferase" evidence="1">
    <location>
        <begin position="16"/>
        <end position="161"/>
    </location>
</feature>
<dbReference type="Gene3D" id="3.40.630.30">
    <property type="match status" value="1"/>
</dbReference>
<evidence type="ECO:0000313" key="3">
    <source>
        <dbReference type="Proteomes" id="UP000616114"/>
    </source>
</evidence>
<dbReference type="AlphaFoldDB" id="A0A8J2TXF8"/>
<dbReference type="SUPFAM" id="SSF55729">
    <property type="entry name" value="Acyl-CoA N-acyltransferases (Nat)"/>
    <property type="match status" value="1"/>
</dbReference>
<comment type="caution">
    <text evidence="2">The sequence shown here is derived from an EMBL/GenBank/DDBJ whole genome shotgun (WGS) entry which is preliminary data.</text>
</comment>
<protein>
    <recommendedName>
        <fullName evidence="1">N-acetyltransferase domain-containing protein</fullName>
    </recommendedName>
</protein>
<organism evidence="2 3">
    <name type="scientific">Sediminivirga luteola</name>
    <dbReference type="NCBI Taxonomy" id="1774748"/>
    <lineage>
        <taxon>Bacteria</taxon>
        <taxon>Bacillati</taxon>
        <taxon>Actinomycetota</taxon>
        <taxon>Actinomycetes</taxon>
        <taxon>Micrococcales</taxon>
        <taxon>Brevibacteriaceae</taxon>
        <taxon>Sediminivirga</taxon>
    </lineage>
</organism>
<sequence>MSDAQPGIDFEKVSIVPFSEIDPLDLREFLVNAQSEFWEDRDLSGEHGAFWFRQFAEFGLVARYEGTTIGYLLGCVPMTGPAYIHLVAAHRDYRHIGVGTELYKAFIQNAKQAGASQVQATTVPGNSHTIAFHSALGFSGELVEDYAGPGNARVFFELSLHSA</sequence>